<dbReference type="OrthoDB" id="428895at2759"/>
<accession>A0A8H4R7T6</accession>
<dbReference type="Proteomes" id="UP000566819">
    <property type="component" value="Unassembled WGS sequence"/>
</dbReference>
<reference evidence="2 3" key="1">
    <citation type="submission" date="2020-03" db="EMBL/GenBank/DDBJ databases">
        <title>Draft Genome Sequence of Cudoniella acicularis.</title>
        <authorList>
            <person name="Buettner E."/>
            <person name="Kellner H."/>
        </authorList>
    </citation>
    <scope>NUCLEOTIDE SEQUENCE [LARGE SCALE GENOMIC DNA]</scope>
    <source>
        <strain evidence="2 3">DSM 108380</strain>
    </source>
</reference>
<organism evidence="2 3">
    <name type="scientific">Cudoniella acicularis</name>
    <dbReference type="NCBI Taxonomy" id="354080"/>
    <lineage>
        <taxon>Eukaryota</taxon>
        <taxon>Fungi</taxon>
        <taxon>Dikarya</taxon>
        <taxon>Ascomycota</taxon>
        <taxon>Pezizomycotina</taxon>
        <taxon>Leotiomycetes</taxon>
        <taxon>Helotiales</taxon>
        <taxon>Tricladiaceae</taxon>
        <taxon>Cudoniella</taxon>
    </lineage>
</organism>
<feature type="region of interest" description="Disordered" evidence="1">
    <location>
        <begin position="303"/>
        <end position="336"/>
    </location>
</feature>
<name>A0A8H4R7T6_9HELO</name>
<evidence type="ECO:0000256" key="1">
    <source>
        <dbReference type="SAM" id="MobiDB-lite"/>
    </source>
</evidence>
<keyword evidence="3" id="KW-1185">Reference proteome</keyword>
<proteinExistence type="predicted"/>
<sequence length="535" mass="58316">MSGGKRKHDPDSPGELYSNKSRSRPSAEARVDPTYGQRSALPGLDDENRSLGDGGDLEYDDDLDALSYLRAVRQEATSIPNLLVAPKEEIDGQDIFENGVGDYRGLYGDGAYYACPESSQTSDEDDNLDGDGNLKYFDSILNRYDALCTQLNQTPPVELVARLDKDHPTHVGALNTSVARWWRWKMRTVDPVPAQVATMNKSTVLRLLGLLTGGKLLQRGLEVEVGISRWAWSLLARLPARGELTSEEIGVVRELGKKAVLVGMGLKGDAELNQGMDAVEARLEGGGDDDILDVVNEAEIPLNDDDDIEGTTENGHVAENSKLNFSAPPKPETAPNRVPVVAPVSAPPSSNSTMANGNESNLNGVGHVLQTAPEEPDYSTLDNTNIDDLEAAKTRILNELKSTDDEDKVSEELAKAKEKRDLARWNTKATADMIITVAGEISDINLKTTHPADRKAFMPWTQSIPASQISTRRHAERGAATKTCTTIPPLKPRASRNVQVNEYTREIAVAGKHLADMPELFTEKDGGWVVRVEVS</sequence>
<protein>
    <submittedName>
        <fullName evidence="2">Uncharacterized protein</fullName>
    </submittedName>
</protein>
<comment type="caution">
    <text evidence="2">The sequence shown here is derived from an EMBL/GenBank/DDBJ whole genome shotgun (WGS) entry which is preliminary data.</text>
</comment>
<dbReference type="Pfam" id="PF04938">
    <property type="entry name" value="SIP1"/>
    <property type="match status" value="1"/>
</dbReference>
<dbReference type="Gene3D" id="1.20.58.1070">
    <property type="match status" value="1"/>
</dbReference>
<dbReference type="InterPro" id="IPR035426">
    <property type="entry name" value="Gemin2/Brr1"/>
</dbReference>
<feature type="region of interest" description="Disordered" evidence="1">
    <location>
        <begin position="1"/>
        <end position="56"/>
    </location>
</feature>
<gene>
    <name evidence="2" type="ORF">G7Y89_g13667</name>
</gene>
<evidence type="ECO:0000313" key="3">
    <source>
        <dbReference type="Proteomes" id="UP000566819"/>
    </source>
</evidence>
<dbReference type="EMBL" id="JAAMPI010001636">
    <property type="protein sequence ID" value="KAF4624503.1"/>
    <property type="molecule type" value="Genomic_DNA"/>
</dbReference>
<dbReference type="AlphaFoldDB" id="A0A8H4R7T6"/>
<evidence type="ECO:0000313" key="2">
    <source>
        <dbReference type="EMBL" id="KAF4624503.1"/>
    </source>
</evidence>
<dbReference type="GO" id="GO:0000387">
    <property type="term" value="P:spliceosomal snRNP assembly"/>
    <property type="evidence" value="ECO:0007669"/>
    <property type="project" value="InterPro"/>
</dbReference>